<name>A0A8X6WM69_9ARAC</name>
<comment type="caution">
    <text evidence="4">The sequence shown here is derived from an EMBL/GenBank/DDBJ whole genome shotgun (WGS) entry which is preliminary data.</text>
</comment>
<gene>
    <name evidence="4" type="primary">nr2e1_0</name>
    <name evidence="4" type="ORF">TNIN_346511</name>
</gene>
<keyword evidence="5" id="KW-1185">Reference proteome</keyword>
<dbReference type="Proteomes" id="UP000886998">
    <property type="component" value="Unassembled WGS sequence"/>
</dbReference>
<keyword evidence="3 4" id="KW-0675">Receptor</keyword>
<proteinExistence type="predicted"/>
<dbReference type="Gene3D" id="1.10.565.10">
    <property type="entry name" value="Retinoid X Receptor"/>
    <property type="match status" value="1"/>
</dbReference>
<evidence type="ECO:0000313" key="4">
    <source>
        <dbReference type="EMBL" id="GFY37747.1"/>
    </source>
</evidence>
<evidence type="ECO:0000256" key="3">
    <source>
        <dbReference type="ARBA" id="ARBA00023170"/>
    </source>
</evidence>
<protein>
    <submittedName>
        <fullName evidence="4">Nuclear receptor subfamily 2 group E member 1</fullName>
    </submittedName>
</protein>
<evidence type="ECO:0000256" key="1">
    <source>
        <dbReference type="ARBA" id="ARBA00023015"/>
    </source>
</evidence>
<reference evidence="4" key="1">
    <citation type="submission" date="2020-08" db="EMBL/GenBank/DDBJ databases">
        <title>Multicomponent nature underlies the extraordinary mechanical properties of spider dragline silk.</title>
        <authorList>
            <person name="Kono N."/>
            <person name="Nakamura H."/>
            <person name="Mori M."/>
            <person name="Yoshida Y."/>
            <person name="Ohtoshi R."/>
            <person name="Malay A.D."/>
            <person name="Moran D.A.P."/>
            <person name="Tomita M."/>
            <person name="Numata K."/>
            <person name="Arakawa K."/>
        </authorList>
    </citation>
    <scope>NUCLEOTIDE SEQUENCE</scope>
</reference>
<accession>A0A8X6WM69</accession>
<dbReference type="SUPFAM" id="SSF48508">
    <property type="entry name" value="Nuclear receptor ligand-binding domain"/>
    <property type="match status" value="1"/>
</dbReference>
<keyword evidence="2" id="KW-0804">Transcription</keyword>
<dbReference type="EMBL" id="BMAV01000451">
    <property type="protein sequence ID" value="GFY37747.1"/>
    <property type="molecule type" value="Genomic_DNA"/>
</dbReference>
<dbReference type="AlphaFoldDB" id="A0A8X6WM69"/>
<keyword evidence="1" id="KW-0805">Transcription regulation</keyword>
<sequence length="75" mass="8714">MNRHCYKPLIAPGQVDLMLEQAQTRLEQHMLRVRSKEMGAFGRTLLVLPSLRCIPQRLLLENVIGLSNDDIRRLF</sequence>
<organism evidence="4 5">
    <name type="scientific">Trichonephila inaurata madagascariensis</name>
    <dbReference type="NCBI Taxonomy" id="2747483"/>
    <lineage>
        <taxon>Eukaryota</taxon>
        <taxon>Metazoa</taxon>
        <taxon>Ecdysozoa</taxon>
        <taxon>Arthropoda</taxon>
        <taxon>Chelicerata</taxon>
        <taxon>Arachnida</taxon>
        <taxon>Araneae</taxon>
        <taxon>Araneomorphae</taxon>
        <taxon>Entelegynae</taxon>
        <taxon>Araneoidea</taxon>
        <taxon>Nephilidae</taxon>
        <taxon>Trichonephila</taxon>
        <taxon>Trichonephila inaurata</taxon>
    </lineage>
</organism>
<evidence type="ECO:0000256" key="2">
    <source>
        <dbReference type="ARBA" id="ARBA00023163"/>
    </source>
</evidence>
<evidence type="ECO:0000313" key="5">
    <source>
        <dbReference type="Proteomes" id="UP000886998"/>
    </source>
</evidence>
<dbReference type="InterPro" id="IPR035500">
    <property type="entry name" value="NHR-like_dom_sf"/>
</dbReference>